<keyword evidence="3" id="KW-1185">Reference proteome</keyword>
<dbReference type="Proteomes" id="UP000642993">
    <property type="component" value="Unassembled WGS sequence"/>
</dbReference>
<reference evidence="2" key="1">
    <citation type="submission" date="2020-09" db="EMBL/GenBank/DDBJ databases">
        <title>Hoyosella lacisalsi sp. nov., a halotolerant actinobacterium isolated from soil of Lake Gudzhirganskoe.</title>
        <authorList>
            <person name="Yang Q."/>
            <person name="Guo P.Y."/>
            <person name="Liu S.W."/>
            <person name="Li F.N."/>
            <person name="Sun C.H."/>
        </authorList>
    </citation>
    <scope>NUCLEOTIDE SEQUENCE</scope>
    <source>
        <strain evidence="2">G463</strain>
    </source>
</reference>
<dbReference type="InterPro" id="IPR007345">
    <property type="entry name" value="Polysacch_pyruvyl_Trfase"/>
</dbReference>
<dbReference type="Pfam" id="PF04230">
    <property type="entry name" value="PS_pyruv_trans"/>
    <property type="match status" value="1"/>
</dbReference>
<sequence length="407" mass="44154">MPKSDMGQDVIYLIAPSGHPNYGDELIAAQWLRYLARRRPRSLVVLDCHTPGQASILLHGLHPNAMFVDTAWRLATEASKREPAQAEDFLAHVIAEPGRACLIVDGIELLARASSIHLLGGGYLNSMWPHHYNLLDIAKSAQQRSGARLYATGQGLMPAKDDDRIAAATRHFDVFDVRDQPSTRFDGTILTGDDAWLDLPAVPTEGIAAEAARRGTVLCLQSDLTGSDDGAARLATLVRGLLDHWGTPGSDIAVIEAIPGTDRVVFDQLADRLDGALFVPFTELWRHGFPASPGQAWISTRFHPHLIAAAAGAAGIAISGQRGYYDTKHQSLMDLGSRWTLLHLDDDPRAVPRPVSGGFAADDTRILARAKNDLAEALYPPVPLRDRARALAPPMVKRGARRIVGRG</sequence>
<feature type="domain" description="Polysaccharide pyruvyl transferase" evidence="1">
    <location>
        <begin position="21"/>
        <end position="207"/>
    </location>
</feature>
<evidence type="ECO:0000313" key="2">
    <source>
        <dbReference type="EMBL" id="MBD8507166.1"/>
    </source>
</evidence>
<dbReference type="AlphaFoldDB" id="A0A927JDR6"/>
<proteinExistence type="predicted"/>
<dbReference type="GO" id="GO:0016740">
    <property type="term" value="F:transferase activity"/>
    <property type="evidence" value="ECO:0007669"/>
    <property type="project" value="UniProtKB-KW"/>
</dbReference>
<name>A0A927JDR6_9ACTN</name>
<dbReference type="RefSeq" id="WP_192039636.1">
    <property type="nucleotide sequence ID" value="NZ_JACYWE010000007.1"/>
</dbReference>
<organism evidence="2 3">
    <name type="scientific">Lolliginicoccus lacisalsi</name>
    <dbReference type="NCBI Taxonomy" id="2742202"/>
    <lineage>
        <taxon>Bacteria</taxon>
        <taxon>Bacillati</taxon>
        <taxon>Actinomycetota</taxon>
        <taxon>Actinomycetes</taxon>
        <taxon>Mycobacteriales</taxon>
        <taxon>Hoyosellaceae</taxon>
        <taxon>Lolliginicoccus</taxon>
    </lineage>
</organism>
<keyword evidence="2" id="KW-0808">Transferase</keyword>
<accession>A0A927JDR6</accession>
<evidence type="ECO:0000313" key="3">
    <source>
        <dbReference type="Proteomes" id="UP000642993"/>
    </source>
</evidence>
<gene>
    <name evidence="2" type="ORF">HT102_11760</name>
</gene>
<comment type="caution">
    <text evidence="2">The sequence shown here is derived from an EMBL/GenBank/DDBJ whole genome shotgun (WGS) entry which is preliminary data.</text>
</comment>
<evidence type="ECO:0000259" key="1">
    <source>
        <dbReference type="Pfam" id="PF04230"/>
    </source>
</evidence>
<protein>
    <submittedName>
        <fullName evidence="2">Polysaccharide pyruvyl transferase family protein</fullName>
    </submittedName>
</protein>
<dbReference type="EMBL" id="JACYWE010000007">
    <property type="protein sequence ID" value="MBD8507166.1"/>
    <property type="molecule type" value="Genomic_DNA"/>
</dbReference>